<gene>
    <name evidence="1" type="ORF">NQ176_g11356</name>
</gene>
<reference evidence="1" key="1">
    <citation type="submission" date="2022-08" db="EMBL/GenBank/DDBJ databases">
        <title>Genome Sequence of Lecanicillium fungicola.</title>
        <authorList>
            <person name="Buettner E."/>
        </authorList>
    </citation>
    <scope>NUCLEOTIDE SEQUENCE</scope>
    <source>
        <strain evidence="1">Babe33</strain>
    </source>
</reference>
<dbReference type="EMBL" id="JANJQO010003804">
    <property type="protein sequence ID" value="KAJ2955933.1"/>
    <property type="molecule type" value="Genomic_DNA"/>
</dbReference>
<sequence length="230" mass="25321">MDYVILNAGICATSFRTNESTGHEETTQTNYLSTALLAALLLPVAKSKIQAQNGQPTRITFTSSDVASWTAFKEKSSTPLLASLDRQASSVDMTDRMMVSKLLGQFYMSELARRVPSSVVCINCATPGMVQGTQFNREVDATFGGKLVKPIIRRLGYTPEVGARYITDAALQHGDEEVHGQYLSTQKLKPMAPIIYTKEGDRISAQLWRETMSEFAFANVEQIINDVGKP</sequence>
<dbReference type="Proteomes" id="UP001143910">
    <property type="component" value="Unassembled WGS sequence"/>
</dbReference>
<organism evidence="1 2">
    <name type="scientific">Zarea fungicola</name>
    <dbReference type="NCBI Taxonomy" id="93591"/>
    <lineage>
        <taxon>Eukaryota</taxon>
        <taxon>Fungi</taxon>
        <taxon>Dikarya</taxon>
        <taxon>Ascomycota</taxon>
        <taxon>Pezizomycotina</taxon>
        <taxon>Sordariomycetes</taxon>
        <taxon>Hypocreomycetidae</taxon>
        <taxon>Hypocreales</taxon>
        <taxon>Cordycipitaceae</taxon>
        <taxon>Zarea</taxon>
    </lineage>
</organism>
<accession>A0ACC1MCS7</accession>
<comment type="caution">
    <text evidence="1">The sequence shown here is derived from an EMBL/GenBank/DDBJ whole genome shotgun (WGS) entry which is preliminary data.</text>
</comment>
<name>A0ACC1MCS7_9HYPO</name>
<evidence type="ECO:0000313" key="1">
    <source>
        <dbReference type="EMBL" id="KAJ2955933.1"/>
    </source>
</evidence>
<keyword evidence="2" id="KW-1185">Reference proteome</keyword>
<proteinExistence type="predicted"/>
<protein>
    <submittedName>
        <fullName evidence="1">Uncharacterized protein</fullName>
    </submittedName>
</protein>
<evidence type="ECO:0000313" key="2">
    <source>
        <dbReference type="Proteomes" id="UP001143910"/>
    </source>
</evidence>